<dbReference type="EMBL" id="JACIBV010000001">
    <property type="protein sequence ID" value="MBB3729095.1"/>
    <property type="molecule type" value="Genomic_DNA"/>
</dbReference>
<dbReference type="AlphaFoldDB" id="A0A7W5V880"/>
<dbReference type="GO" id="GO:0003677">
    <property type="term" value="F:DNA binding"/>
    <property type="evidence" value="ECO:0007669"/>
    <property type="project" value="UniProtKB-KW"/>
</dbReference>
<sequence>MSEDWLVRPYMMTRGRTRPTGEDFDLIAIVAATGVPSPSAGLTPEYLRVLAACRNPISVAEVASATGLSLGVVRVLLGDLRERQLVTVRHAAEDVGVLREVLHGLRSL</sequence>
<dbReference type="Pfam" id="PF05331">
    <property type="entry name" value="DUF742"/>
    <property type="match status" value="1"/>
</dbReference>
<dbReference type="Proteomes" id="UP000579945">
    <property type="component" value="Unassembled WGS sequence"/>
</dbReference>
<gene>
    <name evidence="1" type="ORF">FHR33_004955</name>
</gene>
<dbReference type="Gene3D" id="1.10.10.10">
    <property type="entry name" value="Winged helix-like DNA-binding domain superfamily/Winged helix DNA-binding domain"/>
    <property type="match status" value="1"/>
</dbReference>
<name>A0A7W5V880_9ACTN</name>
<dbReference type="InterPro" id="IPR007995">
    <property type="entry name" value="DUF742"/>
</dbReference>
<comment type="caution">
    <text evidence="1">The sequence shown here is derived from an EMBL/GenBank/DDBJ whole genome shotgun (WGS) entry which is preliminary data.</text>
</comment>
<dbReference type="InterPro" id="IPR036388">
    <property type="entry name" value="WH-like_DNA-bd_sf"/>
</dbReference>
<evidence type="ECO:0000313" key="2">
    <source>
        <dbReference type="Proteomes" id="UP000579945"/>
    </source>
</evidence>
<reference evidence="1 2" key="1">
    <citation type="submission" date="2020-08" db="EMBL/GenBank/DDBJ databases">
        <title>Sequencing the genomes of 1000 actinobacteria strains.</title>
        <authorList>
            <person name="Klenk H.-P."/>
        </authorList>
    </citation>
    <scope>NUCLEOTIDE SEQUENCE [LARGE SCALE GENOMIC DNA]</scope>
    <source>
        <strain evidence="1 2">DSM 44320</strain>
    </source>
</reference>
<dbReference type="PANTHER" id="PTHR36221:SF1">
    <property type="entry name" value="DUF742 DOMAIN-CONTAINING PROTEIN"/>
    <property type="match status" value="1"/>
</dbReference>
<keyword evidence="1" id="KW-0238">DNA-binding</keyword>
<organism evidence="1 2">
    <name type="scientific">Nonomuraea dietziae</name>
    <dbReference type="NCBI Taxonomy" id="65515"/>
    <lineage>
        <taxon>Bacteria</taxon>
        <taxon>Bacillati</taxon>
        <taxon>Actinomycetota</taxon>
        <taxon>Actinomycetes</taxon>
        <taxon>Streptosporangiales</taxon>
        <taxon>Streptosporangiaceae</taxon>
        <taxon>Nonomuraea</taxon>
    </lineage>
</organism>
<keyword evidence="2" id="KW-1185">Reference proteome</keyword>
<evidence type="ECO:0000313" key="1">
    <source>
        <dbReference type="EMBL" id="MBB3729095.1"/>
    </source>
</evidence>
<dbReference type="SUPFAM" id="SSF46785">
    <property type="entry name" value="Winged helix' DNA-binding domain"/>
    <property type="match status" value="1"/>
</dbReference>
<dbReference type="RefSeq" id="WP_183651901.1">
    <property type="nucleotide sequence ID" value="NZ_BAAAXX010000006.1"/>
</dbReference>
<accession>A0A7W5V880</accession>
<dbReference type="PANTHER" id="PTHR36221">
    <property type="entry name" value="DUF742 DOMAIN-CONTAINING PROTEIN"/>
    <property type="match status" value="1"/>
</dbReference>
<dbReference type="InterPro" id="IPR036390">
    <property type="entry name" value="WH_DNA-bd_sf"/>
</dbReference>
<protein>
    <submittedName>
        <fullName evidence="1">DNA-binding MarR family transcriptional regulator</fullName>
    </submittedName>
</protein>
<proteinExistence type="predicted"/>
<dbReference type="GeneID" id="95391294"/>